<dbReference type="GO" id="GO:0005829">
    <property type="term" value="C:cytosol"/>
    <property type="evidence" value="ECO:0007669"/>
    <property type="project" value="InterPro"/>
</dbReference>
<dbReference type="InterPro" id="IPR020568">
    <property type="entry name" value="Ribosomal_Su5_D2-typ_SF"/>
</dbReference>
<reference evidence="16" key="1">
    <citation type="submission" date="2022-10" db="EMBL/GenBank/DDBJ databases">
        <title>Novel sulphate-reducing endosymbionts in the free-living metamonad Anaeramoeba.</title>
        <authorList>
            <person name="Jerlstrom-Hultqvist J."/>
            <person name="Cepicka I."/>
            <person name="Gallot-Lavallee L."/>
            <person name="Salas-Leiva D."/>
            <person name="Curtis B.A."/>
            <person name="Zahonova K."/>
            <person name="Pipaliya S."/>
            <person name="Dacks J."/>
            <person name="Roger A.J."/>
        </authorList>
    </citation>
    <scope>NUCLEOTIDE SEQUENCE</scope>
    <source>
        <strain evidence="16">BMAN</strain>
    </source>
</reference>
<keyword evidence="9 13" id="KW-1207">Sterol metabolism</keyword>
<evidence type="ECO:0000256" key="10">
    <source>
        <dbReference type="ARBA" id="ARBA00023221"/>
    </source>
</evidence>
<feature type="domain" description="Diphosphomevalonate decarboxylase-like N-terminal" evidence="15">
    <location>
        <begin position="10"/>
        <end position="182"/>
    </location>
</feature>
<dbReference type="EC" id="4.1.1.33" evidence="2 12"/>
<dbReference type="GO" id="GO:0005524">
    <property type="term" value="F:ATP binding"/>
    <property type="evidence" value="ECO:0007669"/>
    <property type="project" value="UniProtKB-UniRule"/>
</dbReference>
<dbReference type="PANTHER" id="PTHR10977">
    <property type="entry name" value="DIPHOSPHOMEVALONATE DECARBOXYLASE"/>
    <property type="match status" value="1"/>
</dbReference>
<proteinExistence type="inferred from homology"/>
<keyword evidence="10 13" id="KW-0753">Steroid metabolism</keyword>
<comment type="similarity">
    <text evidence="1 12 13">Belongs to the diphosphomevalonate decarboxylase family.</text>
</comment>
<keyword evidence="8 12" id="KW-0443">Lipid metabolism</keyword>
<dbReference type="PANTHER" id="PTHR10977:SF3">
    <property type="entry name" value="DIPHOSPHOMEVALONATE DECARBOXYLASE"/>
    <property type="match status" value="1"/>
</dbReference>
<evidence type="ECO:0000256" key="12">
    <source>
        <dbReference type="PIRNR" id="PIRNR015950"/>
    </source>
</evidence>
<evidence type="ECO:0000256" key="5">
    <source>
        <dbReference type="ARBA" id="ARBA00022840"/>
    </source>
</evidence>
<evidence type="ECO:0000256" key="11">
    <source>
        <dbReference type="ARBA" id="ARBA00023239"/>
    </source>
</evidence>
<sequence length="387" mass="43729">MSKREITAIASPNIALVKYWGKRDDSLILPLNSSLSITLSQKNIFTKTIIKTDMDLKSDRFILNGKETKIQKSSRLHSLLTSFREKFLSGKTRYYEIISENNFPTAAGLASSASGYACIAYSLYKLEQDDIEKSNLFEKNDRKNLEIFSQIARIGSGSACRSLFGGFVAWDRGEKLDGTDSISRQVFPSAHWPDLRVMIVVVNSDPKKVPSTDGMKNSVLTSKLLNFRAESIVPKHMEKITKAIEAKNFAKFAKIVIRESNQLHSICLDSSPPLFYLNENSRAIISVMEDLNKSTSPIVAYTFDAGPNAVLIFQKENKQKICSTLFSNFSFSFPEDVLDDFSTFTNKPKYLSNLFMNVMKKEKELNFIKYIFFTKIGNGPEIIINKN</sequence>
<dbReference type="Pfam" id="PF18376">
    <property type="entry name" value="MDD_C"/>
    <property type="match status" value="1"/>
</dbReference>
<dbReference type="Proteomes" id="UP001149090">
    <property type="component" value="Unassembled WGS sequence"/>
</dbReference>
<feature type="domain" description="Mvd1 C-terminal" evidence="14">
    <location>
        <begin position="197"/>
        <end position="383"/>
    </location>
</feature>
<comment type="catalytic activity">
    <reaction evidence="12 13">
        <text>(R)-5-diphosphomevalonate + ATP = isopentenyl diphosphate + ADP + phosphate + CO2</text>
        <dbReference type="Rhea" id="RHEA:23732"/>
        <dbReference type="ChEBI" id="CHEBI:16526"/>
        <dbReference type="ChEBI" id="CHEBI:30616"/>
        <dbReference type="ChEBI" id="CHEBI:43474"/>
        <dbReference type="ChEBI" id="CHEBI:57557"/>
        <dbReference type="ChEBI" id="CHEBI:128769"/>
        <dbReference type="ChEBI" id="CHEBI:456216"/>
        <dbReference type="EC" id="4.1.1.33"/>
    </reaction>
</comment>
<keyword evidence="17" id="KW-1185">Reference proteome</keyword>
<keyword evidence="5 12" id="KW-0067">ATP-binding</keyword>
<keyword evidence="11 12" id="KW-0456">Lyase</keyword>
<comment type="function">
    <text evidence="13">Catalyzes the ATP dependent decarboxylation of (R)-5-diphosphomevalonate to form isopentenyl diphosphate (IPP). Functions in the mevalonate (MVA) pathway leading to isopentenyl diphosphate (IPP), a key precursor for the biosynthesis of isoprenoids and sterol synthesis.</text>
</comment>
<dbReference type="Gene3D" id="3.30.230.10">
    <property type="match status" value="1"/>
</dbReference>
<evidence type="ECO:0000259" key="15">
    <source>
        <dbReference type="Pfam" id="PF22700"/>
    </source>
</evidence>
<dbReference type="NCBIfam" id="TIGR01240">
    <property type="entry name" value="mevDPdecarb"/>
    <property type="match status" value="1"/>
</dbReference>
<dbReference type="PIRSF" id="PIRSF015950">
    <property type="entry name" value="Mev_P_decrbx"/>
    <property type="match status" value="1"/>
</dbReference>
<gene>
    <name evidence="16" type="ORF">M0811_06641</name>
</gene>
<protein>
    <recommendedName>
        <fullName evidence="2 12">Diphosphomevalonate decarboxylase</fullName>
        <ecNumber evidence="2 12">4.1.1.33</ecNumber>
    </recommendedName>
</protein>
<dbReference type="SUPFAM" id="SSF54211">
    <property type="entry name" value="Ribosomal protein S5 domain 2-like"/>
    <property type="match status" value="1"/>
</dbReference>
<dbReference type="InterPro" id="IPR029765">
    <property type="entry name" value="Mev_diP_decarb"/>
</dbReference>
<evidence type="ECO:0000313" key="16">
    <source>
        <dbReference type="EMBL" id="KAJ5075779.1"/>
    </source>
</evidence>
<dbReference type="InterPro" id="IPR036554">
    <property type="entry name" value="GHMP_kinase_C_sf"/>
</dbReference>
<dbReference type="Pfam" id="PF22700">
    <property type="entry name" value="MVD-like_N"/>
    <property type="match status" value="1"/>
</dbReference>
<dbReference type="OMA" id="LTLHAMM"/>
<evidence type="ECO:0000256" key="2">
    <source>
        <dbReference type="ARBA" id="ARBA00012296"/>
    </source>
</evidence>
<dbReference type="FunFam" id="3.30.230.10:FF:000018">
    <property type="entry name" value="Diphosphomevalonate decarboxylase"/>
    <property type="match status" value="1"/>
</dbReference>
<keyword evidence="13" id="KW-0152">Cholesterol biosynthesis</keyword>
<dbReference type="GO" id="GO:0004163">
    <property type="term" value="F:diphosphomevalonate decarboxylase activity"/>
    <property type="evidence" value="ECO:0007669"/>
    <property type="project" value="UniProtKB-UniRule"/>
</dbReference>
<evidence type="ECO:0000256" key="4">
    <source>
        <dbReference type="ARBA" id="ARBA00022741"/>
    </source>
</evidence>
<evidence type="ECO:0000256" key="9">
    <source>
        <dbReference type="ARBA" id="ARBA00023166"/>
    </source>
</evidence>
<comment type="caution">
    <text evidence="16">The sequence shown here is derived from an EMBL/GenBank/DDBJ whole genome shotgun (WGS) entry which is preliminary data.</text>
</comment>
<dbReference type="InterPro" id="IPR005935">
    <property type="entry name" value="Mev_decarb"/>
</dbReference>
<keyword evidence="7 13" id="KW-0756">Sterol biosynthesis</keyword>
<organism evidence="16 17">
    <name type="scientific">Anaeramoeba ignava</name>
    <name type="common">Anaerobic marine amoeba</name>
    <dbReference type="NCBI Taxonomy" id="1746090"/>
    <lineage>
        <taxon>Eukaryota</taxon>
        <taxon>Metamonada</taxon>
        <taxon>Anaeramoebidae</taxon>
        <taxon>Anaeramoeba</taxon>
    </lineage>
</organism>
<dbReference type="InterPro" id="IPR041431">
    <property type="entry name" value="Mvd1_C"/>
</dbReference>
<dbReference type="AlphaFoldDB" id="A0A9Q0REJ4"/>
<dbReference type="GO" id="GO:0006695">
    <property type="term" value="P:cholesterol biosynthetic process"/>
    <property type="evidence" value="ECO:0007669"/>
    <property type="project" value="UniProtKB-KW"/>
</dbReference>
<comment type="pathway">
    <text evidence="13">Steroid biosynthesis; cholesterol biosynthesis.</text>
</comment>
<evidence type="ECO:0000256" key="6">
    <source>
        <dbReference type="ARBA" id="ARBA00022955"/>
    </source>
</evidence>
<evidence type="ECO:0000256" key="3">
    <source>
        <dbReference type="ARBA" id="ARBA00022516"/>
    </source>
</evidence>
<dbReference type="OrthoDB" id="10253702at2759"/>
<keyword evidence="4 12" id="KW-0547">Nucleotide-binding</keyword>
<dbReference type="Gene3D" id="3.30.70.890">
    <property type="entry name" value="GHMP kinase, C-terminal domain"/>
    <property type="match status" value="1"/>
</dbReference>
<keyword evidence="3 13" id="KW-0444">Lipid biosynthesis</keyword>
<dbReference type="InterPro" id="IPR053859">
    <property type="entry name" value="MVD-like_N"/>
</dbReference>
<name>A0A9Q0REJ4_ANAIG</name>
<keyword evidence="13" id="KW-0153">Cholesterol metabolism</keyword>
<evidence type="ECO:0000259" key="14">
    <source>
        <dbReference type="Pfam" id="PF18376"/>
    </source>
</evidence>
<evidence type="ECO:0000256" key="1">
    <source>
        <dbReference type="ARBA" id="ARBA00008831"/>
    </source>
</evidence>
<evidence type="ECO:0000313" key="17">
    <source>
        <dbReference type="Proteomes" id="UP001149090"/>
    </source>
</evidence>
<keyword evidence="6 13" id="KW-0752">Steroid biosynthesis</keyword>
<dbReference type="EMBL" id="JAPDFW010000063">
    <property type="protein sequence ID" value="KAJ5075779.1"/>
    <property type="molecule type" value="Genomic_DNA"/>
</dbReference>
<evidence type="ECO:0000256" key="7">
    <source>
        <dbReference type="ARBA" id="ARBA00023011"/>
    </source>
</evidence>
<dbReference type="GO" id="GO:0019287">
    <property type="term" value="P:isopentenyl diphosphate biosynthetic process, mevalonate pathway"/>
    <property type="evidence" value="ECO:0007669"/>
    <property type="project" value="UniProtKB-UniRule"/>
</dbReference>
<accession>A0A9Q0REJ4</accession>
<dbReference type="InterPro" id="IPR014721">
    <property type="entry name" value="Ribsml_uS5_D2-typ_fold_subgr"/>
</dbReference>
<evidence type="ECO:0000256" key="13">
    <source>
        <dbReference type="RuleBase" id="RU363086"/>
    </source>
</evidence>
<evidence type="ECO:0000256" key="8">
    <source>
        <dbReference type="ARBA" id="ARBA00023098"/>
    </source>
</evidence>
<dbReference type="SUPFAM" id="SSF55060">
    <property type="entry name" value="GHMP Kinase, C-terminal domain"/>
    <property type="match status" value="1"/>
</dbReference>